<name>A0AAF0ZX83_SOLVR</name>
<evidence type="ECO:0000313" key="1">
    <source>
        <dbReference type="EMBL" id="WMV54901.1"/>
    </source>
</evidence>
<proteinExistence type="predicted"/>
<keyword evidence="2" id="KW-1185">Reference proteome</keyword>
<accession>A0AAF0ZX83</accession>
<dbReference type="AlphaFoldDB" id="A0AAF0ZX83"/>
<evidence type="ECO:0000313" key="2">
    <source>
        <dbReference type="Proteomes" id="UP001234989"/>
    </source>
</evidence>
<dbReference type="EMBL" id="CP133622">
    <property type="protein sequence ID" value="WMV54901.1"/>
    <property type="molecule type" value="Genomic_DNA"/>
</dbReference>
<organism evidence="1 2">
    <name type="scientific">Solanum verrucosum</name>
    <dbReference type="NCBI Taxonomy" id="315347"/>
    <lineage>
        <taxon>Eukaryota</taxon>
        <taxon>Viridiplantae</taxon>
        <taxon>Streptophyta</taxon>
        <taxon>Embryophyta</taxon>
        <taxon>Tracheophyta</taxon>
        <taxon>Spermatophyta</taxon>
        <taxon>Magnoliopsida</taxon>
        <taxon>eudicotyledons</taxon>
        <taxon>Gunneridae</taxon>
        <taxon>Pentapetalae</taxon>
        <taxon>asterids</taxon>
        <taxon>lamiids</taxon>
        <taxon>Solanales</taxon>
        <taxon>Solanaceae</taxon>
        <taxon>Solanoideae</taxon>
        <taxon>Solaneae</taxon>
        <taxon>Solanum</taxon>
    </lineage>
</organism>
<gene>
    <name evidence="1" type="ORF">MTR67_048286</name>
</gene>
<sequence length="98" mass="10978">MCNFPNDRAGDIILKGICHQMAKFGKTGRSLSILGSWVESRHVGSFGELGRAGRTTRHFTEVPLLTFNSMPNKYLGFVTFIEKVDVVESTWRLDESPS</sequence>
<reference evidence="1" key="1">
    <citation type="submission" date="2023-08" db="EMBL/GenBank/DDBJ databases">
        <title>A de novo genome assembly of Solanum verrucosum Schlechtendal, a Mexican diploid species geographically isolated from the other diploid A-genome species in potato relatives.</title>
        <authorList>
            <person name="Hosaka K."/>
        </authorList>
    </citation>
    <scope>NUCLEOTIDE SEQUENCE</scope>
    <source>
        <tissue evidence="1">Young leaves</tissue>
    </source>
</reference>
<dbReference type="Proteomes" id="UP001234989">
    <property type="component" value="Chromosome 11"/>
</dbReference>
<protein>
    <submittedName>
        <fullName evidence="1">Uncharacterized protein</fullName>
    </submittedName>
</protein>